<evidence type="ECO:0000313" key="3">
    <source>
        <dbReference type="Proteomes" id="UP001281614"/>
    </source>
</evidence>
<evidence type="ECO:0000256" key="1">
    <source>
        <dbReference type="SAM" id="MobiDB-lite"/>
    </source>
</evidence>
<dbReference type="AlphaFoldDB" id="A0AAD9Y7R7"/>
<name>A0AAD9Y7R7_COLKA</name>
<gene>
    <name evidence="2" type="ORF">CKAH01_18471</name>
</gene>
<comment type="caution">
    <text evidence="2">The sequence shown here is derived from an EMBL/GenBank/DDBJ whole genome shotgun (WGS) entry which is preliminary data.</text>
</comment>
<reference evidence="2" key="1">
    <citation type="submission" date="2023-02" db="EMBL/GenBank/DDBJ databases">
        <title>Colletotrichum kahawae CIFC_Que2 genome sequencing and assembly.</title>
        <authorList>
            <person name="Baroncelli R."/>
        </authorList>
    </citation>
    <scope>NUCLEOTIDE SEQUENCE</scope>
    <source>
        <strain evidence="2">CIFC_Que2</strain>
    </source>
</reference>
<keyword evidence="3" id="KW-1185">Reference proteome</keyword>
<dbReference type="Proteomes" id="UP001281614">
    <property type="component" value="Unassembled WGS sequence"/>
</dbReference>
<feature type="compositionally biased region" description="Basic and acidic residues" evidence="1">
    <location>
        <begin position="55"/>
        <end position="73"/>
    </location>
</feature>
<feature type="region of interest" description="Disordered" evidence="1">
    <location>
        <begin position="44"/>
        <end position="73"/>
    </location>
</feature>
<protein>
    <submittedName>
        <fullName evidence="2">Uncharacterized protein</fullName>
    </submittedName>
</protein>
<evidence type="ECO:0000313" key="2">
    <source>
        <dbReference type="EMBL" id="KAK2742600.1"/>
    </source>
</evidence>
<feature type="compositionally biased region" description="Polar residues" evidence="1">
    <location>
        <begin position="44"/>
        <end position="53"/>
    </location>
</feature>
<organism evidence="2 3">
    <name type="scientific">Colletotrichum kahawae</name>
    <name type="common">Coffee berry disease fungus</name>
    <dbReference type="NCBI Taxonomy" id="34407"/>
    <lineage>
        <taxon>Eukaryota</taxon>
        <taxon>Fungi</taxon>
        <taxon>Dikarya</taxon>
        <taxon>Ascomycota</taxon>
        <taxon>Pezizomycotina</taxon>
        <taxon>Sordariomycetes</taxon>
        <taxon>Hypocreomycetidae</taxon>
        <taxon>Glomerellales</taxon>
        <taxon>Glomerellaceae</taxon>
        <taxon>Colletotrichum</taxon>
        <taxon>Colletotrichum gloeosporioides species complex</taxon>
    </lineage>
</organism>
<sequence>MTIPEVKTKTLAMASRANSKLARKTTEQLDKLLQVQQLEPISTLAPQAINTPRQVPHDASRHSTREQELEADNEQRLARLQRAETMYLARIRQEPHNPLWQRQLSAMMSHMERRENARGNPTRIEQIN</sequence>
<accession>A0AAD9Y7R7</accession>
<proteinExistence type="predicted"/>
<feature type="region of interest" description="Disordered" evidence="1">
    <location>
        <begin position="1"/>
        <end position="22"/>
    </location>
</feature>
<dbReference type="EMBL" id="VYYT01000329">
    <property type="protein sequence ID" value="KAK2742600.1"/>
    <property type="molecule type" value="Genomic_DNA"/>
</dbReference>